<organism evidence="1 2">
    <name type="scientific">Cedecea lapagei</name>
    <dbReference type="NCBI Taxonomy" id="158823"/>
    <lineage>
        <taxon>Bacteria</taxon>
        <taxon>Pseudomonadati</taxon>
        <taxon>Pseudomonadota</taxon>
        <taxon>Gammaproteobacteria</taxon>
        <taxon>Enterobacterales</taxon>
        <taxon>Enterobacteriaceae</taxon>
        <taxon>Cedecea</taxon>
    </lineage>
</organism>
<dbReference type="AlphaFoldDB" id="A0A3S4J3S4"/>
<protein>
    <submittedName>
        <fullName evidence="1">Uncharacterized protein</fullName>
    </submittedName>
</protein>
<proteinExistence type="predicted"/>
<keyword evidence="2" id="KW-1185">Reference proteome</keyword>
<reference evidence="1 2" key="1">
    <citation type="submission" date="2018-12" db="EMBL/GenBank/DDBJ databases">
        <authorList>
            <consortium name="Pathogen Informatics"/>
        </authorList>
    </citation>
    <scope>NUCLEOTIDE SEQUENCE [LARGE SCALE GENOMIC DNA]</scope>
    <source>
        <strain evidence="1 2">NCTC11466</strain>
    </source>
</reference>
<dbReference type="EMBL" id="LR134201">
    <property type="protein sequence ID" value="VEB98985.1"/>
    <property type="molecule type" value="Genomic_DNA"/>
</dbReference>
<dbReference type="Proteomes" id="UP000274122">
    <property type="component" value="Chromosome"/>
</dbReference>
<dbReference type="KEGG" id="clap:NCTC11466_02949"/>
<sequence length="80" mass="9380">MNMSRWNKDRVIDPKRTFQISHVWGIRIRLELEGKTRDFPRFIQCPEPIKFQDFCPVRPVKALLNMICVGLPGLSAPHHP</sequence>
<evidence type="ECO:0000313" key="2">
    <source>
        <dbReference type="Proteomes" id="UP000274122"/>
    </source>
</evidence>
<accession>A0A3S4J3S4</accession>
<gene>
    <name evidence="1" type="ORF">NCTC11466_02949</name>
</gene>
<evidence type="ECO:0000313" key="1">
    <source>
        <dbReference type="EMBL" id="VEB98985.1"/>
    </source>
</evidence>
<name>A0A3S4J3S4_9ENTR</name>